<reference evidence="3" key="1">
    <citation type="submission" date="2017-04" db="EMBL/GenBank/DDBJ databases">
        <authorList>
            <person name="Varghese N."/>
            <person name="Submissions S."/>
        </authorList>
    </citation>
    <scope>NUCLEOTIDE SEQUENCE [LARGE SCALE GENOMIC DNA]</scope>
    <source>
        <strain evidence="3">DSM 16512</strain>
    </source>
</reference>
<keyword evidence="3" id="KW-1185">Reference proteome</keyword>
<dbReference type="RefSeq" id="WP_084276017.1">
    <property type="nucleotide sequence ID" value="NZ_AP026671.1"/>
</dbReference>
<dbReference type="SUPFAM" id="SSF101960">
    <property type="entry name" value="Stabilizer of iron transporter SufD"/>
    <property type="match status" value="1"/>
</dbReference>
<dbReference type="Pfam" id="PF01458">
    <property type="entry name" value="SUFBD_core"/>
    <property type="match status" value="1"/>
</dbReference>
<sequence>MKVLDINLEQFETKKALIQKLKSMGLPTPKTEHYRYFGIKPIFDRDYEFIKPKVAKPEIADYIEIVDGTVTKAPKNIYIEMQKNPKIDDSHYDQVYYINHLLSDNVIHIEFEEECEVKIVQKFTLSNAFSPYRIKLSLAPNIKVKLVEEHLVLANESLYFYGYDIDVPQDAHLTFIQDRNSNFDEFALIAPHSIRCAKSSRLDLFTIDFGTAKTLHNYHITLDEYAEVDANHVIFASKEAKLGNTFHIENRGKESKTSQLSRNILKDKARGIFDGLLIVKNPAKYSSIYQDSKTILLNDGAYMVSKPQMEIYTEYILEATHGSTTGHIDEEALFYLRQRGIAEPLAKEMIVLSFLNEIFEKMQDDEIKQEFIKLYEEGQ</sequence>
<dbReference type="PANTHER" id="PTHR43575">
    <property type="entry name" value="PROTEIN ABCI7, CHLOROPLASTIC"/>
    <property type="match status" value="1"/>
</dbReference>
<dbReference type="InterPro" id="IPR055346">
    <property type="entry name" value="Fe-S_cluster_assembly_SufBD"/>
</dbReference>
<protein>
    <submittedName>
        <fullName evidence="2">Fe-S cluster assembly protein SufD</fullName>
    </submittedName>
</protein>
<dbReference type="InterPro" id="IPR037284">
    <property type="entry name" value="SUF_FeS_clus_asmbl_SufBD_sf"/>
</dbReference>
<evidence type="ECO:0000313" key="3">
    <source>
        <dbReference type="Proteomes" id="UP000192602"/>
    </source>
</evidence>
<evidence type="ECO:0000313" key="2">
    <source>
        <dbReference type="EMBL" id="SMC09778.1"/>
    </source>
</evidence>
<dbReference type="STRING" id="1069081.SAMN05660197_1600"/>
<organism evidence="2 3">
    <name type="scientific">Nitratiruptor tergarcus DSM 16512</name>
    <dbReference type="NCBI Taxonomy" id="1069081"/>
    <lineage>
        <taxon>Bacteria</taxon>
        <taxon>Pseudomonadati</taxon>
        <taxon>Campylobacterota</taxon>
        <taxon>Epsilonproteobacteria</taxon>
        <taxon>Nautiliales</taxon>
        <taxon>Nitratiruptoraceae</taxon>
        <taxon>Nitratiruptor</taxon>
    </lineage>
</organism>
<dbReference type="OrthoDB" id="9768262at2"/>
<name>A0A1W1WTY3_9BACT</name>
<evidence type="ECO:0000259" key="1">
    <source>
        <dbReference type="Pfam" id="PF01458"/>
    </source>
</evidence>
<dbReference type="AlphaFoldDB" id="A0A1W1WTY3"/>
<accession>A0A1W1WTY3</accession>
<feature type="domain" description="SUF system FeS cluster assembly SufBD core" evidence="1">
    <location>
        <begin position="129"/>
        <end position="354"/>
    </location>
</feature>
<dbReference type="PANTHER" id="PTHR43575:SF1">
    <property type="entry name" value="PROTEIN ABCI7, CHLOROPLASTIC"/>
    <property type="match status" value="1"/>
</dbReference>
<gene>
    <name evidence="2" type="ORF">SAMN05660197_1600</name>
</gene>
<proteinExistence type="predicted"/>
<dbReference type="InterPro" id="IPR000825">
    <property type="entry name" value="SUF_FeS_clus_asmbl_SufBD_core"/>
</dbReference>
<dbReference type="GO" id="GO:0016226">
    <property type="term" value="P:iron-sulfur cluster assembly"/>
    <property type="evidence" value="ECO:0007669"/>
    <property type="project" value="InterPro"/>
</dbReference>
<dbReference type="EMBL" id="FWWZ01000001">
    <property type="protein sequence ID" value="SMC09778.1"/>
    <property type="molecule type" value="Genomic_DNA"/>
</dbReference>
<dbReference type="Proteomes" id="UP000192602">
    <property type="component" value="Unassembled WGS sequence"/>
</dbReference>